<evidence type="ECO:0000313" key="3">
    <source>
        <dbReference type="Proteomes" id="UP000324065"/>
    </source>
</evidence>
<feature type="transmembrane region" description="Helical" evidence="1">
    <location>
        <begin position="222"/>
        <end position="240"/>
    </location>
</feature>
<sequence length="248" mass="25970">MHAPFEPKTVGPSRWGHDRVGQHLGRMIMKFFERMSAIAAGTALMVGLSGAAHAAYVAPTAVTWENNGDVDTGRDNVEGVKEQGGDFLSLGRGGWAVMDFGAERTGSGLVIETTYNCTDTPSGECTYGESAKVFAALDWDGTYAATADGANPLGGAMEGSTTTYSGADWTYVAAVPNGDAQTGFTFDIPGPFRFLAIVDTTTGTKSKDGFDIDKVAVTPLPAALWFLVTAIGGLTGVRWLRKGQPATA</sequence>
<dbReference type="Proteomes" id="UP000324065">
    <property type="component" value="Unassembled WGS sequence"/>
</dbReference>
<reference evidence="2 3" key="1">
    <citation type="submission" date="2019-09" db="EMBL/GenBank/DDBJ databases">
        <title>Genome sequence of Roseospira marina, one of the more divergent members of the non-sulfur purple photosynthetic bacterial family, the Rhodospirillaceae.</title>
        <authorList>
            <person name="Meyer T."/>
            <person name="Kyndt J."/>
        </authorList>
    </citation>
    <scope>NUCLEOTIDE SEQUENCE [LARGE SCALE GENOMIC DNA]</scope>
    <source>
        <strain evidence="2 3">DSM 15113</strain>
    </source>
</reference>
<comment type="caution">
    <text evidence="2">The sequence shown here is derived from an EMBL/GenBank/DDBJ whole genome shotgun (WGS) entry which is preliminary data.</text>
</comment>
<evidence type="ECO:0000313" key="2">
    <source>
        <dbReference type="EMBL" id="KAA5606208.1"/>
    </source>
</evidence>
<organism evidence="2 3">
    <name type="scientific">Roseospira marina</name>
    <dbReference type="NCBI Taxonomy" id="140057"/>
    <lineage>
        <taxon>Bacteria</taxon>
        <taxon>Pseudomonadati</taxon>
        <taxon>Pseudomonadota</taxon>
        <taxon>Alphaproteobacteria</taxon>
        <taxon>Rhodospirillales</taxon>
        <taxon>Rhodospirillaceae</taxon>
        <taxon>Roseospira</taxon>
    </lineage>
</organism>
<evidence type="ECO:0000256" key="1">
    <source>
        <dbReference type="SAM" id="Phobius"/>
    </source>
</evidence>
<keyword evidence="3" id="KW-1185">Reference proteome</keyword>
<dbReference type="NCBIfam" id="TIGR03370">
    <property type="entry name" value="VPLPA-CTERM"/>
    <property type="match status" value="1"/>
</dbReference>
<dbReference type="EMBL" id="VWPJ01000005">
    <property type="protein sequence ID" value="KAA5606208.1"/>
    <property type="molecule type" value="Genomic_DNA"/>
</dbReference>
<protein>
    <submittedName>
        <fullName evidence="2">VPLPA-CTERM sorting domain-containing protein</fullName>
    </submittedName>
</protein>
<keyword evidence="1" id="KW-0472">Membrane</keyword>
<dbReference type="AlphaFoldDB" id="A0A5M6IF64"/>
<dbReference type="OrthoDB" id="7867859at2"/>
<keyword evidence="1" id="KW-1133">Transmembrane helix</keyword>
<keyword evidence="1" id="KW-0812">Transmembrane</keyword>
<proteinExistence type="predicted"/>
<dbReference type="InterPro" id="IPR022472">
    <property type="entry name" value="VPLPA-CTERM"/>
</dbReference>
<name>A0A5M6IF64_9PROT</name>
<gene>
    <name evidence="2" type="ORF">F1188_07225</name>
</gene>
<accession>A0A5M6IF64</accession>